<dbReference type="AlphaFoldDB" id="A0A852XCD2"/>
<keyword evidence="3" id="KW-0540">Nuclease</keyword>
<protein>
    <submittedName>
        <fullName evidence="3">Endonuclease/exonuclease/phosphatase family metal-dependent hydrolase</fullName>
    </submittedName>
</protein>
<accession>A0A852XCD2</accession>
<dbReference type="Pfam" id="PF03372">
    <property type="entry name" value="Exo_endo_phos"/>
    <property type="match status" value="1"/>
</dbReference>
<keyword evidence="1" id="KW-1133">Transmembrane helix</keyword>
<name>A0A852XCD2_9MICO</name>
<dbReference type="SUPFAM" id="SSF56219">
    <property type="entry name" value="DNase I-like"/>
    <property type="match status" value="1"/>
</dbReference>
<feature type="transmembrane region" description="Helical" evidence="1">
    <location>
        <begin position="69"/>
        <end position="86"/>
    </location>
</feature>
<gene>
    <name evidence="3" type="ORF">BJY28_000594</name>
</gene>
<feature type="domain" description="Endonuclease/exonuclease/phosphatase" evidence="2">
    <location>
        <begin position="112"/>
        <end position="320"/>
    </location>
</feature>
<dbReference type="EMBL" id="JACBZX010000001">
    <property type="protein sequence ID" value="NYG36125.1"/>
    <property type="molecule type" value="Genomic_DNA"/>
</dbReference>
<dbReference type="GO" id="GO:0004519">
    <property type="term" value="F:endonuclease activity"/>
    <property type="evidence" value="ECO:0007669"/>
    <property type="project" value="UniProtKB-KW"/>
</dbReference>
<dbReference type="RefSeq" id="WP_179461685.1">
    <property type="nucleotide sequence ID" value="NZ_JACBZX010000001.1"/>
</dbReference>
<reference evidence="3 4" key="1">
    <citation type="submission" date="2020-07" db="EMBL/GenBank/DDBJ databases">
        <title>Sequencing the genomes of 1000 actinobacteria strains.</title>
        <authorList>
            <person name="Klenk H.-P."/>
        </authorList>
    </citation>
    <scope>NUCLEOTIDE SEQUENCE [LARGE SCALE GENOMIC DNA]</scope>
    <source>
        <strain evidence="3 4">DSM 24723</strain>
    </source>
</reference>
<proteinExistence type="predicted"/>
<keyword evidence="3" id="KW-0269">Exonuclease</keyword>
<evidence type="ECO:0000313" key="3">
    <source>
        <dbReference type="EMBL" id="NYG36125.1"/>
    </source>
</evidence>
<keyword evidence="1" id="KW-0812">Transmembrane</keyword>
<comment type="caution">
    <text evidence="3">The sequence shown here is derived from an EMBL/GenBank/DDBJ whole genome shotgun (WGS) entry which is preliminary data.</text>
</comment>
<evidence type="ECO:0000313" key="4">
    <source>
        <dbReference type="Proteomes" id="UP000592181"/>
    </source>
</evidence>
<organism evidence="3 4">
    <name type="scientific">Janibacter alkaliphilus</name>
    <dbReference type="NCBI Taxonomy" id="1069963"/>
    <lineage>
        <taxon>Bacteria</taxon>
        <taxon>Bacillati</taxon>
        <taxon>Actinomycetota</taxon>
        <taxon>Actinomycetes</taxon>
        <taxon>Micrococcales</taxon>
        <taxon>Intrasporangiaceae</taxon>
        <taxon>Janibacter</taxon>
    </lineage>
</organism>
<dbReference type="GO" id="GO:0004527">
    <property type="term" value="F:exonuclease activity"/>
    <property type="evidence" value="ECO:0007669"/>
    <property type="project" value="UniProtKB-KW"/>
</dbReference>
<dbReference type="InterPro" id="IPR036691">
    <property type="entry name" value="Endo/exonu/phosph_ase_sf"/>
</dbReference>
<keyword evidence="3" id="KW-0378">Hydrolase</keyword>
<evidence type="ECO:0000259" key="2">
    <source>
        <dbReference type="Pfam" id="PF03372"/>
    </source>
</evidence>
<evidence type="ECO:0000256" key="1">
    <source>
        <dbReference type="SAM" id="Phobius"/>
    </source>
</evidence>
<dbReference type="Gene3D" id="3.60.10.10">
    <property type="entry name" value="Endonuclease/exonuclease/phosphatase"/>
    <property type="match status" value="1"/>
</dbReference>
<sequence length="331" mass="34675">MATTSRPRAWVRWSHRLTLLLLLGCLLAITPMYLAGGRTSLGVVVAAAVPAILLGALAAALVSIRHRTWLRLVLLLALLSTQWPLADYAVADPGADRASTPTSPQLRVAALNTLWGGPDLDELAALAADHDVLALQEMPPVLVEPLTERLGDGWQLAARDHDDYIDADAAVWVRDTWQVADAQPVPDASPAATALTLTRDDATVRLVGTRLQNPAFGAADRWGEGLDALAATASTSPDPVVILGDLNAPPSAVAFRRFLDDAGLADCPAQLGSGFPGTWGLGRGPDVAPVPIDHVLVGGPAGTRARCTAFAPRAVEGTDHRAVTATVTVPR</sequence>
<feature type="transmembrane region" description="Helical" evidence="1">
    <location>
        <begin position="44"/>
        <end position="62"/>
    </location>
</feature>
<keyword evidence="1" id="KW-0472">Membrane</keyword>
<dbReference type="InterPro" id="IPR005135">
    <property type="entry name" value="Endo/exonuclease/phosphatase"/>
</dbReference>
<keyword evidence="4" id="KW-1185">Reference proteome</keyword>
<dbReference type="Proteomes" id="UP000592181">
    <property type="component" value="Unassembled WGS sequence"/>
</dbReference>
<keyword evidence="3" id="KW-0255">Endonuclease</keyword>